<sequence length="423" mass="46684">MLPGEARIRFARGEWCRSGDIGARVEAVARAAVRSRCLEAVCHRFLIGTRTHSGAAAHAENTAFGYRHGAVRPRTDRHMLIGSNRPLAAGYRCSQVDTADSVSFPNFMLDNAGVTGASRRRLARAAELPEWLLDSGDTLVPSNSQLYLWELIEHELEDRDVALRIGQVNTLGHFGLHDYLFSTAPTLADGLALSEEYADLITTNVGFAVSGDSEEEANADVRLLNGHGRGHQLATQFSLAAVVTRARHATGRDVHPVRIRFRQPAPRRHDRFVEAFGTHRIDFDAPTDQITFRTGDLATPLRTADPALAAVLRRCAETLPPPRRLDATWVSQLHHALIALLGDGRVTIDRAARHLATSRRTLQRRLADEGTTWTRELDRARSAVVERGAHTSPNDTRSALARRAGYADPGALRRAQRRWAARA</sequence>
<proteinExistence type="predicted"/>
<comment type="caution">
    <text evidence="4">The sequence shown here is derived from an EMBL/GenBank/DDBJ whole genome shotgun (WGS) entry which is preliminary data.</text>
</comment>
<dbReference type="PANTHER" id="PTHR47894:SF4">
    <property type="entry name" value="HTH-TYPE TRANSCRIPTIONAL REGULATOR GADX"/>
    <property type="match status" value="1"/>
</dbReference>
<evidence type="ECO:0000313" key="5">
    <source>
        <dbReference type="Proteomes" id="UP000255355"/>
    </source>
</evidence>
<evidence type="ECO:0000313" key="4">
    <source>
        <dbReference type="EMBL" id="RDI56090.1"/>
    </source>
</evidence>
<gene>
    <name evidence="4" type="ORF">DFR68_101927</name>
</gene>
<keyword evidence="5" id="KW-1185">Reference proteome</keyword>
<evidence type="ECO:0000256" key="1">
    <source>
        <dbReference type="ARBA" id="ARBA00023125"/>
    </source>
</evidence>
<dbReference type="Pfam" id="PF12625">
    <property type="entry name" value="Arabinose_bd"/>
    <property type="match status" value="1"/>
</dbReference>
<feature type="domain" description="HTH-type transcriptional regulator AraC-type N-terminal" evidence="3">
    <location>
        <begin position="116"/>
        <end position="301"/>
    </location>
</feature>
<dbReference type="STRING" id="1210089.GCA_001613165_01787"/>
<evidence type="ECO:0000259" key="3">
    <source>
        <dbReference type="Pfam" id="PF12625"/>
    </source>
</evidence>
<dbReference type="InterPro" id="IPR032687">
    <property type="entry name" value="AraC-type_N"/>
</dbReference>
<dbReference type="AlphaFoldDB" id="A0A370HH38"/>
<protein>
    <submittedName>
        <fullName evidence="4">AraC-like DNA-binding protein</fullName>
    </submittedName>
</protein>
<dbReference type="GO" id="GO:0005829">
    <property type="term" value="C:cytosol"/>
    <property type="evidence" value="ECO:0007669"/>
    <property type="project" value="TreeGrafter"/>
</dbReference>
<dbReference type="Gene3D" id="1.10.10.60">
    <property type="entry name" value="Homeodomain-like"/>
    <property type="match status" value="1"/>
</dbReference>
<dbReference type="Proteomes" id="UP000255355">
    <property type="component" value="Unassembled WGS sequence"/>
</dbReference>
<feature type="region of interest" description="Disordered" evidence="2">
    <location>
        <begin position="386"/>
        <end position="409"/>
    </location>
</feature>
<evidence type="ECO:0000256" key="2">
    <source>
        <dbReference type="SAM" id="MobiDB-lite"/>
    </source>
</evidence>
<dbReference type="GO" id="GO:0003700">
    <property type="term" value="F:DNA-binding transcription factor activity"/>
    <property type="evidence" value="ECO:0007669"/>
    <property type="project" value="TreeGrafter"/>
</dbReference>
<organism evidence="4 5">
    <name type="scientific">Nocardia mexicana</name>
    <dbReference type="NCBI Taxonomy" id="279262"/>
    <lineage>
        <taxon>Bacteria</taxon>
        <taxon>Bacillati</taxon>
        <taxon>Actinomycetota</taxon>
        <taxon>Actinomycetes</taxon>
        <taxon>Mycobacteriales</taxon>
        <taxon>Nocardiaceae</taxon>
        <taxon>Nocardia</taxon>
    </lineage>
</organism>
<dbReference type="PANTHER" id="PTHR47894">
    <property type="entry name" value="HTH-TYPE TRANSCRIPTIONAL REGULATOR GADX"/>
    <property type="match status" value="1"/>
</dbReference>
<dbReference type="EMBL" id="QQAZ01000001">
    <property type="protein sequence ID" value="RDI56090.1"/>
    <property type="molecule type" value="Genomic_DNA"/>
</dbReference>
<keyword evidence="1 4" id="KW-0238">DNA-binding</keyword>
<accession>A0A370HH38</accession>
<reference evidence="4 5" key="1">
    <citation type="submission" date="2018-07" db="EMBL/GenBank/DDBJ databases">
        <title>Genomic Encyclopedia of Type Strains, Phase IV (KMG-IV): sequencing the most valuable type-strain genomes for metagenomic binning, comparative biology and taxonomic classification.</title>
        <authorList>
            <person name="Goeker M."/>
        </authorList>
    </citation>
    <scope>NUCLEOTIDE SEQUENCE [LARGE SCALE GENOMIC DNA]</scope>
    <source>
        <strain evidence="4 5">DSM 44952</strain>
    </source>
</reference>
<name>A0A370HH38_9NOCA</name>
<dbReference type="GO" id="GO:0000976">
    <property type="term" value="F:transcription cis-regulatory region binding"/>
    <property type="evidence" value="ECO:0007669"/>
    <property type="project" value="TreeGrafter"/>
</dbReference>